<dbReference type="CDD" id="cd00338">
    <property type="entry name" value="Ser_Recombinase"/>
    <property type="match status" value="1"/>
</dbReference>
<dbReference type="PROSITE" id="PS00397">
    <property type="entry name" value="RECOMBINASES_1"/>
    <property type="match status" value="1"/>
</dbReference>
<dbReference type="Gene3D" id="3.90.1750.20">
    <property type="entry name" value="Putative Large Serine Recombinase, Chain B, Domain 2"/>
    <property type="match status" value="1"/>
</dbReference>
<dbReference type="GO" id="GO:0003677">
    <property type="term" value="F:DNA binding"/>
    <property type="evidence" value="ECO:0007669"/>
    <property type="project" value="UniProtKB-KW"/>
</dbReference>
<dbReference type="InterPro" id="IPR036162">
    <property type="entry name" value="Resolvase-like_N_sf"/>
</dbReference>
<evidence type="ECO:0000256" key="1">
    <source>
        <dbReference type="ARBA" id="ARBA00022908"/>
    </source>
</evidence>
<dbReference type="OrthoDB" id="9811097at2"/>
<dbReference type="SUPFAM" id="SSF53041">
    <property type="entry name" value="Resolvase-like"/>
    <property type="match status" value="1"/>
</dbReference>
<evidence type="ECO:0000259" key="6">
    <source>
        <dbReference type="PROSITE" id="PS51736"/>
    </source>
</evidence>
<evidence type="ECO:0000256" key="4">
    <source>
        <dbReference type="PIRSR" id="PIRSR606118-50"/>
    </source>
</evidence>
<dbReference type="SMART" id="SM00857">
    <property type="entry name" value="Resolvase"/>
    <property type="match status" value="1"/>
</dbReference>
<dbReference type="PROSITE" id="PS51736">
    <property type="entry name" value="RECOMBINASES_3"/>
    <property type="match status" value="1"/>
</dbReference>
<accession>A0A3M7TTM1</accession>
<dbReference type="InterPro" id="IPR006118">
    <property type="entry name" value="Recombinase_CS"/>
</dbReference>
<feature type="active site" description="O-(5'-phospho-DNA)-serine intermediate" evidence="4 5">
    <location>
        <position position="9"/>
    </location>
</feature>
<dbReference type="InterPro" id="IPR050639">
    <property type="entry name" value="SSR_resolvase"/>
</dbReference>
<dbReference type="AlphaFoldDB" id="A0A3M7TTM1"/>
<dbReference type="EMBL" id="RHIB01000001">
    <property type="protein sequence ID" value="RNA68793.1"/>
    <property type="molecule type" value="Genomic_DNA"/>
</dbReference>
<dbReference type="Pfam" id="PF07508">
    <property type="entry name" value="Recombinase"/>
    <property type="match status" value="1"/>
</dbReference>
<dbReference type="InterPro" id="IPR038109">
    <property type="entry name" value="DNA_bind_recomb_sf"/>
</dbReference>
<evidence type="ECO:0000256" key="5">
    <source>
        <dbReference type="PROSITE-ProRule" id="PRU10137"/>
    </source>
</evidence>
<protein>
    <submittedName>
        <fullName evidence="8">Recombinase family protein</fullName>
    </submittedName>
</protein>
<evidence type="ECO:0000259" key="7">
    <source>
        <dbReference type="PROSITE" id="PS51737"/>
    </source>
</evidence>
<organism evidence="8 9">
    <name type="scientific">Alteribacter keqinensis</name>
    <dbReference type="NCBI Taxonomy" id="2483800"/>
    <lineage>
        <taxon>Bacteria</taxon>
        <taxon>Bacillati</taxon>
        <taxon>Bacillota</taxon>
        <taxon>Bacilli</taxon>
        <taxon>Bacillales</taxon>
        <taxon>Bacillaceae</taxon>
        <taxon>Alteribacter</taxon>
    </lineage>
</organism>
<keyword evidence="9" id="KW-1185">Reference proteome</keyword>
<evidence type="ECO:0000256" key="3">
    <source>
        <dbReference type="ARBA" id="ARBA00023172"/>
    </source>
</evidence>
<proteinExistence type="predicted"/>
<dbReference type="Pfam" id="PF13408">
    <property type="entry name" value="Zn_ribbon_recom"/>
    <property type="match status" value="1"/>
</dbReference>
<name>A0A3M7TTM1_9BACI</name>
<dbReference type="Gene3D" id="3.40.50.1390">
    <property type="entry name" value="Resolvase, N-terminal catalytic domain"/>
    <property type="match status" value="1"/>
</dbReference>
<gene>
    <name evidence="8" type="ORF">EBO34_02175</name>
</gene>
<dbReference type="Proteomes" id="UP000278746">
    <property type="component" value="Unassembled WGS sequence"/>
</dbReference>
<comment type="caution">
    <text evidence="8">The sequence shown here is derived from an EMBL/GenBank/DDBJ whole genome shotgun (WGS) entry which is preliminary data.</text>
</comment>
<dbReference type="InterPro" id="IPR025827">
    <property type="entry name" value="Zn_ribbon_recom_dom"/>
</dbReference>
<keyword evidence="1" id="KW-0229">DNA integration</keyword>
<keyword evidence="2" id="KW-0238">DNA-binding</keyword>
<dbReference type="InterPro" id="IPR006119">
    <property type="entry name" value="Resolv_N"/>
</dbReference>
<feature type="domain" description="Recombinase" evidence="7">
    <location>
        <begin position="151"/>
        <end position="288"/>
    </location>
</feature>
<dbReference type="PROSITE" id="PS51737">
    <property type="entry name" value="RECOMBINASE_DNA_BIND"/>
    <property type="match status" value="1"/>
</dbReference>
<dbReference type="PANTHER" id="PTHR30461:SF23">
    <property type="entry name" value="DNA RECOMBINASE-RELATED"/>
    <property type="match status" value="1"/>
</dbReference>
<evidence type="ECO:0000313" key="8">
    <source>
        <dbReference type="EMBL" id="RNA68793.1"/>
    </source>
</evidence>
<dbReference type="GO" id="GO:0000150">
    <property type="term" value="F:DNA strand exchange activity"/>
    <property type="evidence" value="ECO:0007669"/>
    <property type="project" value="InterPro"/>
</dbReference>
<evidence type="ECO:0000313" key="9">
    <source>
        <dbReference type="Proteomes" id="UP000278746"/>
    </source>
</evidence>
<keyword evidence="3" id="KW-0233">DNA recombination</keyword>
<dbReference type="PANTHER" id="PTHR30461">
    <property type="entry name" value="DNA-INVERTASE FROM LAMBDOID PROPHAGE"/>
    <property type="match status" value="1"/>
</dbReference>
<dbReference type="Pfam" id="PF00239">
    <property type="entry name" value="Resolvase"/>
    <property type="match status" value="1"/>
</dbReference>
<dbReference type="InterPro" id="IPR011109">
    <property type="entry name" value="DNA_bind_recombinase_dom"/>
</dbReference>
<reference evidence="8 9" key="1">
    <citation type="submission" date="2018-10" db="EMBL/GenBank/DDBJ databases">
        <title>Bacillus Keqinensis sp. nov., a moderately halophilic bacterium isolated from a saline-alkaline lake.</title>
        <authorList>
            <person name="Wang H."/>
        </authorList>
    </citation>
    <scope>NUCLEOTIDE SEQUENCE [LARGE SCALE GENOMIC DNA]</scope>
    <source>
        <strain evidence="8 9">KQ-3</strain>
    </source>
</reference>
<sequence length="501" mass="58809">MIGIYARVSTEEQARSGYSLEEQLRACREKAQTNEVLEYVDRGLSGEFLDRPALNKLRQDLREGILSKVICLDPDRLSRKLMNQLIVSEEIEKKVQLVFVNGEYQRTPEGMLFYQLRGAIAEFEKKKITERMSRGRMQKARQGKVLRDYQIYGYDYDKDKEQLIINTYEANVIRTIFELFTSPNNDIKGINGIAKYLTNQGIPTKRNAKQWHRQVVRQILMNRAYIGEFYQNRWNTEGMLANKYASGDDKVKMTARPEEEWIQVPCPSIIDEEKFEHALALLKESRRRWSGTKKNEYLLSGLVRCAECGNTMTGRRAKSWGDIVYEYTDIKNTAGAKKRGCGNRIKCKNLDKAVWNKVREWLNNPKEIEKVIEEGNDKVYAYEKKELERINLELYRNKRGRERLINVLSEEDSIDVIDIRSKLKQMKNKEHELLAMKQKLLDLLQCQNKDTYNKNLFYKASSFYLSLCFNDIDTNVKKEIIRSVVKEVKVNEKFDIQIVLF</sequence>
<feature type="domain" description="Resolvase/invertase-type recombinase catalytic" evidence="6">
    <location>
        <begin position="1"/>
        <end position="143"/>
    </location>
</feature>
<dbReference type="GO" id="GO:0015074">
    <property type="term" value="P:DNA integration"/>
    <property type="evidence" value="ECO:0007669"/>
    <property type="project" value="UniProtKB-KW"/>
</dbReference>
<evidence type="ECO:0000256" key="2">
    <source>
        <dbReference type="ARBA" id="ARBA00023125"/>
    </source>
</evidence>